<organism evidence="2">
    <name type="scientific">hydrothermal vent metagenome</name>
    <dbReference type="NCBI Taxonomy" id="652676"/>
    <lineage>
        <taxon>unclassified sequences</taxon>
        <taxon>metagenomes</taxon>
        <taxon>ecological metagenomes</taxon>
    </lineage>
</organism>
<dbReference type="CDD" id="cd05254">
    <property type="entry name" value="dTDP_HR_like_SDR_e"/>
    <property type="match status" value="1"/>
</dbReference>
<dbReference type="Pfam" id="PF04321">
    <property type="entry name" value="RmlD_sub_bind"/>
    <property type="match status" value="1"/>
</dbReference>
<name>A0A3B0WBQ4_9ZZZZ</name>
<proteinExistence type="predicted"/>
<gene>
    <name evidence="2" type="ORF">MNBD_GAMMA04-1399</name>
</gene>
<dbReference type="InterPro" id="IPR029903">
    <property type="entry name" value="RmlD-like-bd"/>
</dbReference>
<dbReference type="InterPro" id="IPR036291">
    <property type="entry name" value="NAD(P)-bd_dom_sf"/>
</dbReference>
<dbReference type="EC" id="1.1.1.133" evidence="2"/>
<sequence>MNKTILVTGAKGQLGRSIQALDKDYPSFTFTYVDIDDLNLCDAQAVEHFLEQNAFDVIINCAAYTAVDKAESEAELADAINHLAVKHLASMAKQKDIQLIHISTDYVFNGNHFQPYIETDTVDPKSVYGITKRNGERAFQEVAPKGIIIRTSWVYSEFGNNFVKTMLRLGQEKTALNIIFDQIGTPTYAGDLAKAILDIVQSNSIQPEHTNDPIYHYTNEGVCSWYDFAQHIFAMNQIDCQAHPIETKDYPTAAQRPFYSVLNKAKIKTDFKLSIPYWQDSLDLCLKNLQEQTS</sequence>
<dbReference type="InterPro" id="IPR005913">
    <property type="entry name" value="dTDP_dehydrorham_reduct"/>
</dbReference>
<dbReference type="GO" id="GO:0008831">
    <property type="term" value="F:dTDP-4-dehydrorhamnose reductase activity"/>
    <property type="evidence" value="ECO:0007669"/>
    <property type="project" value="UniProtKB-EC"/>
</dbReference>
<dbReference type="PANTHER" id="PTHR10491:SF4">
    <property type="entry name" value="METHIONINE ADENOSYLTRANSFERASE 2 SUBUNIT BETA"/>
    <property type="match status" value="1"/>
</dbReference>
<dbReference type="SUPFAM" id="SSF51735">
    <property type="entry name" value="NAD(P)-binding Rossmann-fold domains"/>
    <property type="match status" value="1"/>
</dbReference>
<dbReference type="PANTHER" id="PTHR10491">
    <property type="entry name" value="DTDP-4-DEHYDRORHAMNOSE REDUCTASE"/>
    <property type="match status" value="1"/>
</dbReference>
<dbReference type="EMBL" id="UOFB01000377">
    <property type="protein sequence ID" value="VAW49753.1"/>
    <property type="molecule type" value="Genomic_DNA"/>
</dbReference>
<dbReference type="Gene3D" id="3.40.50.720">
    <property type="entry name" value="NAD(P)-binding Rossmann-like Domain"/>
    <property type="match status" value="1"/>
</dbReference>
<evidence type="ECO:0000259" key="1">
    <source>
        <dbReference type="Pfam" id="PF04321"/>
    </source>
</evidence>
<protein>
    <submittedName>
        <fullName evidence="2">dTDP-4-dehydrorhamnose reductase</fullName>
        <ecNumber evidence="2">1.1.1.133</ecNumber>
    </submittedName>
</protein>
<dbReference type="Gene3D" id="3.90.25.10">
    <property type="entry name" value="UDP-galactose 4-epimerase, domain 1"/>
    <property type="match status" value="1"/>
</dbReference>
<dbReference type="GO" id="GO:0005829">
    <property type="term" value="C:cytosol"/>
    <property type="evidence" value="ECO:0007669"/>
    <property type="project" value="TreeGrafter"/>
</dbReference>
<accession>A0A3B0WBQ4</accession>
<keyword evidence="2" id="KW-0560">Oxidoreductase</keyword>
<dbReference type="AlphaFoldDB" id="A0A3B0WBQ4"/>
<feature type="domain" description="RmlD-like substrate binding" evidence="1">
    <location>
        <begin position="4"/>
        <end position="290"/>
    </location>
</feature>
<evidence type="ECO:0000313" key="2">
    <source>
        <dbReference type="EMBL" id="VAW49753.1"/>
    </source>
</evidence>
<dbReference type="GO" id="GO:0019305">
    <property type="term" value="P:dTDP-rhamnose biosynthetic process"/>
    <property type="evidence" value="ECO:0007669"/>
    <property type="project" value="TreeGrafter"/>
</dbReference>
<reference evidence="2" key="1">
    <citation type="submission" date="2018-06" db="EMBL/GenBank/DDBJ databases">
        <authorList>
            <person name="Zhirakovskaya E."/>
        </authorList>
    </citation>
    <scope>NUCLEOTIDE SEQUENCE</scope>
</reference>
<dbReference type="NCBIfam" id="TIGR01214">
    <property type="entry name" value="rmlD"/>
    <property type="match status" value="1"/>
</dbReference>